<protein>
    <submittedName>
        <fullName evidence="2">Uncharacterized protein</fullName>
    </submittedName>
</protein>
<reference evidence="2" key="1">
    <citation type="submission" date="2010-07" db="EMBL/GenBank/DDBJ databases">
        <authorList>
            <consortium name="The Caenorhabditis brenneri Sequencing and Analysis Consortium"/>
            <person name="Wilson R.K."/>
        </authorList>
    </citation>
    <scope>NUCLEOTIDE SEQUENCE</scope>
    <source>
        <strain evidence="2">PB2801</strain>
    </source>
</reference>
<dbReference type="HOGENOM" id="CLU_2529474_0_0_1"/>
<feature type="signal peptide" evidence="1">
    <location>
        <begin position="1"/>
        <end position="28"/>
    </location>
</feature>
<evidence type="ECO:0000313" key="3">
    <source>
        <dbReference type="EMBL" id="EGT59084.1"/>
    </source>
</evidence>
<name>G0NEW0_CAEBE</name>
<evidence type="ECO:0000313" key="4">
    <source>
        <dbReference type="Proteomes" id="UP000008068"/>
    </source>
</evidence>
<dbReference type="STRING" id="135651.G0NEW0"/>
<sequence length="84" mass="9207">MSFHVSNLQKTLIVISMILFLSVTVSEAAFPAQICVKKLERMCRIMSTEQCPSSNKISELGALADCCIGTCSFEEIRLACCSIL</sequence>
<reference evidence="4" key="3">
    <citation type="submission" date="2011-07" db="EMBL/GenBank/DDBJ databases">
        <authorList>
            <consortium name="Caenorhabditis brenneri Sequencing and Analysis Consortium"/>
            <person name="Wilson R.K."/>
        </authorList>
    </citation>
    <scope>NUCLEOTIDE SEQUENCE [LARGE SCALE GENOMIC DNA]</scope>
    <source>
        <strain evidence="4">PB2801</strain>
    </source>
</reference>
<feature type="chain" id="PRO_5010833347" evidence="1">
    <location>
        <begin position="29"/>
        <end position="84"/>
    </location>
</feature>
<dbReference type="eggNOG" id="ENOG502TJ05">
    <property type="taxonomic scope" value="Eukaryota"/>
</dbReference>
<dbReference type="OrthoDB" id="5833924at2759"/>
<keyword evidence="1" id="KW-0732">Signal</keyword>
<accession>G0NEW0</accession>
<gene>
    <name evidence="3" type="ORF">CAEBREN_03556</name>
    <name evidence="2" type="ORF">CAEBREN_08253</name>
</gene>
<keyword evidence="4" id="KW-1185">Reference proteome</keyword>
<dbReference type="EMBL" id="GL379874">
    <property type="protein sequence ID" value="EGT59084.1"/>
    <property type="molecule type" value="Genomic_DNA"/>
</dbReference>
<dbReference type="OMA" id="ERMCRIM"/>
<dbReference type="FunCoup" id="G0NEW0">
    <property type="interactions" value="1049"/>
</dbReference>
<organism evidence="4">
    <name type="scientific">Caenorhabditis brenneri</name>
    <name type="common">Nematode worm</name>
    <dbReference type="NCBI Taxonomy" id="135651"/>
    <lineage>
        <taxon>Eukaryota</taxon>
        <taxon>Metazoa</taxon>
        <taxon>Ecdysozoa</taxon>
        <taxon>Nematoda</taxon>
        <taxon>Chromadorea</taxon>
        <taxon>Rhabditida</taxon>
        <taxon>Rhabditina</taxon>
        <taxon>Rhabditomorpha</taxon>
        <taxon>Rhabditoidea</taxon>
        <taxon>Rhabditidae</taxon>
        <taxon>Peloderinae</taxon>
        <taxon>Caenorhabditis</taxon>
    </lineage>
</organism>
<reference evidence="2" key="2">
    <citation type="submission" date="2011-07" db="EMBL/GenBank/DDBJ databases">
        <authorList>
            <consortium name="WormBase Consortium"/>
        </authorList>
    </citation>
    <scope>NUCLEOTIDE SEQUENCE [LARGE SCALE GENOMIC DNA]</scope>
    <source>
        <strain evidence="2">PB2801</strain>
    </source>
</reference>
<dbReference type="EMBL" id="GL379874">
    <property type="protein sequence ID" value="EGT59020.1"/>
    <property type="molecule type" value="Genomic_DNA"/>
</dbReference>
<proteinExistence type="predicted"/>
<dbReference type="AlphaFoldDB" id="G0NEW0"/>
<dbReference type="Proteomes" id="UP000008068">
    <property type="component" value="Unassembled WGS sequence"/>
</dbReference>
<evidence type="ECO:0000256" key="1">
    <source>
        <dbReference type="SAM" id="SignalP"/>
    </source>
</evidence>
<evidence type="ECO:0000313" key="2">
    <source>
        <dbReference type="EMBL" id="EGT59020.1"/>
    </source>
</evidence>